<dbReference type="EMBL" id="JAQHRD010000008">
    <property type="protein sequence ID" value="KAJ6438433.1"/>
    <property type="molecule type" value="Genomic_DNA"/>
</dbReference>
<dbReference type="PANTHER" id="PTHR12777">
    <property type="entry name" value="SMALL NUCLEAR RIBONUCLEOPROTEIN SM D2"/>
    <property type="match status" value="1"/>
</dbReference>
<dbReference type="Proteomes" id="UP001163105">
    <property type="component" value="Unassembled WGS sequence"/>
</dbReference>
<dbReference type="InterPro" id="IPR027248">
    <property type="entry name" value="Sm_D2"/>
</dbReference>
<evidence type="ECO:0000313" key="12">
    <source>
        <dbReference type="EMBL" id="KAJ6438433.1"/>
    </source>
</evidence>
<comment type="subcellular location">
    <subcellularLocation>
        <location evidence="2">Cytoplasm</location>
        <location evidence="2">Cytosol</location>
    </subcellularLocation>
    <subcellularLocation>
        <location evidence="1">Nucleus</location>
    </subcellularLocation>
</comment>
<feature type="region of interest" description="Disordered" evidence="10">
    <location>
        <begin position="137"/>
        <end position="156"/>
    </location>
</feature>
<dbReference type="Pfam" id="PF01423">
    <property type="entry name" value="LSM"/>
    <property type="match status" value="1"/>
</dbReference>
<dbReference type="AlphaFoldDB" id="A0AB34FG53"/>
<evidence type="ECO:0000256" key="8">
    <source>
        <dbReference type="ARBA" id="ARBA00023274"/>
    </source>
</evidence>
<reference evidence="12" key="1">
    <citation type="submission" date="2023-01" db="EMBL/GenBank/DDBJ databases">
        <title>The growth and conidiation of Purpureocillium lavendulum are regulated by nitrogen source and histone H3K14 acetylation.</title>
        <authorList>
            <person name="Tang P."/>
            <person name="Han J."/>
            <person name="Zhang C."/>
            <person name="Tang P."/>
            <person name="Qi F."/>
            <person name="Zhang K."/>
            <person name="Liang L."/>
        </authorList>
    </citation>
    <scope>NUCLEOTIDE SEQUENCE</scope>
    <source>
        <strain evidence="12">YMF1.00683</strain>
    </source>
</reference>
<name>A0AB34FG53_9HYPO</name>
<keyword evidence="8" id="KW-0687">Ribonucleoprotein</keyword>
<evidence type="ECO:0000256" key="6">
    <source>
        <dbReference type="ARBA" id="ARBA00023187"/>
    </source>
</evidence>
<feature type="domain" description="Sm" evidence="11">
    <location>
        <begin position="23"/>
        <end position="89"/>
    </location>
</feature>
<dbReference type="GO" id="GO:0030532">
    <property type="term" value="C:small nuclear ribonucleoprotein complex"/>
    <property type="evidence" value="ECO:0007669"/>
    <property type="project" value="InterPro"/>
</dbReference>
<keyword evidence="7" id="KW-0539">Nucleus</keyword>
<comment type="caution">
    <text evidence="12">The sequence shown here is derived from an EMBL/GenBank/DDBJ whole genome shotgun (WGS) entry which is preliminary data.</text>
</comment>
<evidence type="ECO:0000256" key="1">
    <source>
        <dbReference type="ARBA" id="ARBA00004123"/>
    </source>
</evidence>
<gene>
    <name evidence="12" type="ORF">O9K51_09025</name>
</gene>
<dbReference type="InterPro" id="IPR001163">
    <property type="entry name" value="Sm_dom_euk/arc"/>
</dbReference>
<dbReference type="Gene3D" id="2.30.30.100">
    <property type="match status" value="1"/>
</dbReference>
<dbReference type="InterPro" id="IPR010920">
    <property type="entry name" value="LSM_dom_sf"/>
</dbReference>
<dbReference type="GO" id="GO:0005829">
    <property type="term" value="C:cytosol"/>
    <property type="evidence" value="ECO:0007669"/>
    <property type="project" value="UniProtKB-SubCell"/>
</dbReference>
<protein>
    <recommendedName>
        <fullName evidence="9">snRNP core protein D2</fullName>
    </recommendedName>
</protein>
<keyword evidence="5" id="KW-0507">mRNA processing</keyword>
<keyword evidence="4" id="KW-0963">Cytoplasm</keyword>
<dbReference type="SMART" id="SM00651">
    <property type="entry name" value="Sm"/>
    <property type="match status" value="1"/>
</dbReference>
<dbReference type="GO" id="GO:0006397">
    <property type="term" value="P:mRNA processing"/>
    <property type="evidence" value="ECO:0007669"/>
    <property type="project" value="UniProtKB-KW"/>
</dbReference>
<feature type="region of interest" description="Disordered" evidence="10">
    <location>
        <begin position="537"/>
        <end position="561"/>
    </location>
</feature>
<proteinExistence type="inferred from homology"/>
<evidence type="ECO:0000259" key="11">
    <source>
        <dbReference type="SMART" id="SM00651"/>
    </source>
</evidence>
<keyword evidence="13" id="KW-1185">Reference proteome</keyword>
<feature type="compositionally biased region" description="Low complexity" evidence="10">
    <location>
        <begin position="137"/>
        <end position="149"/>
    </location>
</feature>
<feature type="region of interest" description="Disordered" evidence="10">
    <location>
        <begin position="457"/>
        <end position="477"/>
    </location>
</feature>
<evidence type="ECO:0000313" key="13">
    <source>
        <dbReference type="Proteomes" id="UP001163105"/>
    </source>
</evidence>
<sequence>MGARSEYEIAQLEEHEFSAGPLSILQTAVRDRIQVLISIRNNRKLLARVKAFDRHCNMILENVKEMWTETSKTDGGMTKSVNKDRFISKIPWKKHDRPQAPGSGTSSYPLPPTYTVRPRLACMPLVSSAALRAAAAASPTSPALPRTSTKGYSASTSVLSPGRAGVYRDSASHDCLSAAAHTLGSASPGELVRSACTRALRKMAYRAPDVPSMVFSTTGTMEATSTTASPSPSPTTVSYLVTSGSAAMTLSNALVSAVVAAAVSILSPLGFTSCPAPSSASLVAVLRSSHVHHVDAETRVDDVEQRHAEAQAVEARHEGARQDAHRADAVLVGQLRHNLDCDAAQLQHADATQVVDEQHHLVGVDIDKGAVLVARVEQLREHRRYQRGEVLLGAPGARLVVNAHANLHLVAVAQLVFGVDAPAGDVDVLETGAHADHVGGRQARDLGDLLQGLSQSGQRAGNLEDQDGAGDAPAADLAGLGPAHADIVADDDHLHGHAAGTGLLDGHAEVEDVAGVVHDDDEDAAAAVDARGDGAADLLGRGAGEDGAGDGGGQHARADHAGKGRLVAGAAAGDDGDLRIAAAA</sequence>
<evidence type="ECO:0000256" key="3">
    <source>
        <dbReference type="ARBA" id="ARBA00008146"/>
    </source>
</evidence>
<evidence type="ECO:0000256" key="10">
    <source>
        <dbReference type="SAM" id="MobiDB-lite"/>
    </source>
</evidence>
<evidence type="ECO:0000256" key="4">
    <source>
        <dbReference type="ARBA" id="ARBA00022490"/>
    </source>
</evidence>
<organism evidence="12 13">
    <name type="scientific">Purpureocillium lavendulum</name>
    <dbReference type="NCBI Taxonomy" id="1247861"/>
    <lineage>
        <taxon>Eukaryota</taxon>
        <taxon>Fungi</taxon>
        <taxon>Dikarya</taxon>
        <taxon>Ascomycota</taxon>
        <taxon>Pezizomycotina</taxon>
        <taxon>Sordariomycetes</taxon>
        <taxon>Hypocreomycetidae</taxon>
        <taxon>Hypocreales</taxon>
        <taxon>Ophiocordycipitaceae</taxon>
        <taxon>Purpureocillium</taxon>
    </lineage>
</organism>
<keyword evidence="6" id="KW-0508">mRNA splicing</keyword>
<dbReference type="GO" id="GO:0008380">
    <property type="term" value="P:RNA splicing"/>
    <property type="evidence" value="ECO:0007669"/>
    <property type="project" value="UniProtKB-KW"/>
</dbReference>
<evidence type="ECO:0000256" key="2">
    <source>
        <dbReference type="ARBA" id="ARBA00004514"/>
    </source>
</evidence>
<dbReference type="SUPFAM" id="SSF50182">
    <property type="entry name" value="Sm-like ribonucleoproteins"/>
    <property type="match status" value="1"/>
</dbReference>
<evidence type="ECO:0000256" key="7">
    <source>
        <dbReference type="ARBA" id="ARBA00023242"/>
    </source>
</evidence>
<evidence type="ECO:0000256" key="5">
    <source>
        <dbReference type="ARBA" id="ARBA00022664"/>
    </source>
</evidence>
<comment type="similarity">
    <text evidence="3">Belongs to the snRNP core protein family.</text>
</comment>
<feature type="compositionally biased region" description="Gly residues" evidence="10">
    <location>
        <begin position="541"/>
        <end position="554"/>
    </location>
</feature>
<evidence type="ECO:0000256" key="9">
    <source>
        <dbReference type="ARBA" id="ARBA00033125"/>
    </source>
</evidence>
<dbReference type="CDD" id="cd01720">
    <property type="entry name" value="Sm_D2"/>
    <property type="match status" value="1"/>
</dbReference>
<accession>A0AB34FG53</accession>